<sequence length="329" mass="36477">MTMADRTREQDQRRPDAEIILSTSASAGLVAIPVGEQYRWADTALLVTNGFERHNNGVHVLRELKAMPQVMPALARAARQHRVVLTASPRPYLGDYAHELATHLPGTWTAKVEVYAHPVWQEDWMPLLWDSGELTEAMEHRRIPYGAVLSDGAGTELLLIEHPGSARAYLLGACATSTFDDNYQNPYAPKSVTLPAFARLEASQVATEFLPAYERALHERLLAAVEAGHARLHEIHRSQGGGDVTSQNVVESTTIFRRLRPHAAHLLDRARRVPVSNPEDSVVLDRLRSLLNPVARPANRALRCSSLPGRSRRPRPTRSTSGSLTDPRS</sequence>
<name>A0ABP7LMX9_9ACTN</name>
<reference evidence="3" key="1">
    <citation type="journal article" date="2019" name="Int. J. Syst. Evol. Microbiol.">
        <title>The Global Catalogue of Microorganisms (GCM) 10K type strain sequencing project: providing services to taxonomists for standard genome sequencing and annotation.</title>
        <authorList>
            <consortium name="The Broad Institute Genomics Platform"/>
            <consortium name="The Broad Institute Genome Sequencing Center for Infectious Disease"/>
            <person name="Wu L."/>
            <person name="Ma J."/>
        </authorList>
    </citation>
    <scope>NUCLEOTIDE SEQUENCE [LARGE SCALE GENOMIC DNA]</scope>
    <source>
        <strain evidence="3">JCM 16956</strain>
    </source>
</reference>
<comment type="caution">
    <text evidence="2">The sequence shown here is derived from an EMBL/GenBank/DDBJ whole genome shotgun (WGS) entry which is preliminary data.</text>
</comment>
<evidence type="ECO:0000313" key="3">
    <source>
        <dbReference type="Proteomes" id="UP001501000"/>
    </source>
</evidence>
<organism evidence="2 3">
    <name type="scientific">Streptomyces gulbargensis</name>
    <dbReference type="NCBI Taxonomy" id="364901"/>
    <lineage>
        <taxon>Bacteria</taxon>
        <taxon>Bacillati</taxon>
        <taxon>Actinomycetota</taxon>
        <taxon>Actinomycetes</taxon>
        <taxon>Kitasatosporales</taxon>
        <taxon>Streptomycetaceae</taxon>
        <taxon>Streptomyces</taxon>
    </lineage>
</organism>
<accession>A0ABP7LMX9</accession>
<dbReference type="Proteomes" id="UP001501000">
    <property type="component" value="Unassembled WGS sequence"/>
</dbReference>
<dbReference type="EMBL" id="BAABAJ010000003">
    <property type="protein sequence ID" value="GAA3904101.1"/>
    <property type="molecule type" value="Genomic_DNA"/>
</dbReference>
<evidence type="ECO:0000256" key="1">
    <source>
        <dbReference type="SAM" id="MobiDB-lite"/>
    </source>
</evidence>
<feature type="region of interest" description="Disordered" evidence="1">
    <location>
        <begin position="301"/>
        <end position="329"/>
    </location>
</feature>
<keyword evidence="3" id="KW-1185">Reference proteome</keyword>
<gene>
    <name evidence="2" type="ORF">GCM10022244_12820</name>
</gene>
<protein>
    <submittedName>
        <fullName evidence="2">Uncharacterized protein</fullName>
    </submittedName>
</protein>
<evidence type="ECO:0000313" key="2">
    <source>
        <dbReference type="EMBL" id="GAA3904101.1"/>
    </source>
</evidence>
<proteinExistence type="predicted"/>
<feature type="compositionally biased region" description="Low complexity" evidence="1">
    <location>
        <begin position="317"/>
        <end position="329"/>
    </location>
</feature>